<keyword evidence="2" id="KW-0805">Transcription regulation</keyword>
<feature type="domain" description="HTH lysR-type" evidence="5">
    <location>
        <begin position="3"/>
        <end position="60"/>
    </location>
</feature>
<dbReference type="PANTHER" id="PTHR30537">
    <property type="entry name" value="HTH-TYPE TRANSCRIPTIONAL REGULATOR"/>
    <property type="match status" value="1"/>
</dbReference>
<dbReference type="FunFam" id="1.10.10.10:FF:000001">
    <property type="entry name" value="LysR family transcriptional regulator"/>
    <property type="match status" value="1"/>
</dbReference>
<organism evidence="6">
    <name type="scientific">hydrothermal vent metagenome</name>
    <dbReference type="NCBI Taxonomy" id="652676"/>
    <lineage>
        <taxon>unclassified sequences</taxon>
        <taxon>metagenomes</taxon>
        <taxon>ecological metagenomes</taxon>
    </lineage>
</organism>
<evidence type="ECO:0000256" key="2">
    <source>
        <dbReference type="ARBA" id="ARBA00023015"/>
    </source>
</evidence>
<keyword evidence="4" id="KW-0804">Transcription</keyword>
<dbReference type="Pfam" id="PF00126">
    <property type="entry name" value="HTH_1"/>
    <property type="match status" value="1"/>
</dbReference>
<comment type="similarity">
    <text evidence="1">Belongs to the LysR transcriptional regulatory family.</text>
</comment>
<sequence>MMPDLNAIALFVRVIEHKSFTETSRQLGIPISTISRKVSDLEKNLGIRLIERSTRSLRLTENGQEYFQYCRRGLEEIEAGLLLINNKQSEVAGTLRISIPPNIADVLVMPLVCGYQKIYPKAKIKMLVTERDVDLIEDGVDIALRVGALEDSSLIARQLLRYRHLLVASPKYIKAHGELRHPDELCSHRLLTFTGWFGQTSWELFNKNNVCKIFVESAMSINEMSGLQFAAENHQGIANLPAILCDKPIKNGTLIEVIPDWRFAPTTLSAMYPSNRNTSRLVKLFTDYCVKHIKKQSLFTGL</sequence>
<evidence type="ECO:0000256" key="1">
    <source>
        <dbReference type="ARBA" id="ARBA00009437"/>
    </source>
</evidence>
<dbReference type="Gene3D" id="1.10.10.10">
    <property type="entry name" value="Winged helix-like DNA-binding domain superfamily/Winged helix DNA-binding domain"/>
    <property type="match status" value="1"/>
</dbReference>
<keyword evidence="3" id="KW-0238">DNA-binding</keyword>
<dbReference type="InterPro" id="IPR005119">
    <property type="entry name" value="LysR_subst-bd"/>
</dbReference>
<accession>A0A3B0WHQ0</accession>
<dbReference type="SUPFAM" id="SSF53850">
    <property type="entry name" value="Periplasmic binding protein-like II"/>
    <property type="match status" value="1"/>
</dbReference>
<evidence type="ECO:0000256" key="4">
    <source>
        <dbReference type="ARBA" id="ARBA00023163"/>
    </source>
</evidence>
<dbReference type="Pfam" id="PF03466">
    <property type="entry name" value="LysR_substrate"/>
    <property type="match status" value="1"/>
</dbReference>
<dbReference type="PROSITE" id="PS50931">
    <property type="entry name" value="HTH_LYSR"/>
    <property type="match status" value="1"/>
</dbReference>
<evidence type="ECO:0000313" key="6">
    <source>
        <dbReference type="EMBL" id="VAW55558.1"/>
    </source>
</evidence>
<dbReference type="GO" id="GO:0006351">
    <property type="term" value="P:DNA-templated transcription"/>
    <property type="evidence" value="ECO:0007669"/>
    <property type="project" value="TreeGrafter"/>
</dbReference>
<proteinExistence type="inferred from homology"/>
<dbReference type="GO" id="GO:0003700">
    <property type="term" value="F:DNA-binding transcription factor activity"/>
    <property type="evidence" value="ECO:0007669"/>
    <property type="project" value="InterPro"/>
</dbReference>
<evidence type="ECO:0000256" key="3">
    <source>
        <dbReference type="ARBA" id="ARBA00023125"/>
    </source>
</evidence>
<dbReference type="PANTHER" id="PTHR30537:SF68">
    <property type="entry name" value="TRANSCRIPTIONAL REGULATOR-RELATED"/>
    <property type="match status" value="1"/>
</dbReference>
<dbReference type="AlphaFoldDB" id="A0A3B0WHQ0"/>
<dbReference type="InterPro" id="IPR036388">
    <property type="entry name" value="WH-like_DNA-bd_sf"/>
</dbReference>
<dbReference type="SUPFAM" id="SSF46785">
    <property type="entry name" value="Winged helix' DNA-binding domain"/>
    <property type="match status" value="1"/>
</dbReference>
<dbReference type="CDD" id="cd08422">
    <property type="entry name" value="PBP2_CrgA_like"/>
    <property type="match status" value="1"/>
</dbReference>
<protein>
    <submittedName>
        <fullName evidence="6">Transcriptional regulator, LysR family</fullName>
    </submittedName>
</protein>
<name>A0A3B0WHQ0_9ZZZZ</name>
<dbReference type="GO" id="GO:0043565">
    <property type="term" value="F:sequence-specific DNA binding"/>
    <property type="evidence" value="ECO:0007669"/>
    <property type="project" value="TreeGrafter"/>
</dbReference>
<dbReference type="EMBL" id="UOFE01000049">
    <property type="protein sequence ID" value="VAW55558.1"/>
    <property type="molecule type" value="Genomic_DNA"/>
</dbReference>
<dbReference type="InterPro" id="IPR058163">
    <property type="entry name" value="LysR-type_TF_proteobact-type"/>
</dbReference>
<dbReference type="InterPro" id="IPR000847">
    <property type="entry name" value="LysR_HTH_N"/>
</dbReference>
<reference evidence="6" key="1">
    <citation type="submission" date="2018-06" db="EMBL/GenBank/DDBJ databases">
        <authorList>
            <person name="Zhirakovskaya E."/>
        </authorList>
    </citation>
    <scope>NUCLEOTIDE SEQUENCE</scope>
</reference>
<gene>
    <name evidence="6" type="ORF">MNBD_GAMMA05-2129</name>
</gene>
<dbReference type="InterPro" id="IPR036390">
    <property type="entry name" value="WH_DNA-bd_sf"/>
</dbReference>
<dbReference type="Gene3D" id="3.40.190.290">
    <property type="match status" value="1"/>
</dbReference>
<evidence type="ECO:0000259" key="5">
    <source>
        <dbReference type="PROSITE" id="PS50931"/>
    </source>
</evidence>